<evidence type="ECO:0000313" key="2">
    <source>
        <dbReference type="EMBL" id="SVB74243.1"/>
    </source>
</evidence>
<reference evidence="2" key="1">
    <citation type="submission" date="2018-05" db="EMBL/GenBank/DDBJ databases">
        <authorList>
            <person name="Lanie J.A."/>
            <person name="Ng W.-L."/>
            <person name="Kazmierczak K.M."/>
            <person name="Andrzejewski T.M."/>
            <person name="Davidsen T.M."/>
            <person name="Wayne K.J."/>
            <person name="Tettelin H."/>
            <person name="Glass J.I."/>
            <person name="Rusch D."/>
            <person name="Podicherti R."/>
            <person name="Tsui H.-C.T."/>
            <person name="Winkler M.E."/>
        </authorList>
    </citation>
    <scope>NUCLEOTIDE SEQUENCE</scope>
</reference>
<dbReference type="InterPro" id="IPR043738">
    <property type="entry name" value="DUF5683"/>
</dbReference>
<feature type="domain" description="DUF5683" evidence="1">
    <location>
        <begin position="53"/>
        <end position="109"/>
    </location>
</feature>
<dbReference type="EMBL" id="UINC01055405">
    <property type="protein sequence ID" value="SVB74243.1"/>
    <property type="molecule type" value="Genomic_DNA"/>
</dbReference>
<proteinExistence type="predicted"/>
<dbReference type="Pfam" id="PF18935">
    <property type="entry name" value="DUF5683"/>
    <property type="match status" value="1"/>
</dbReference>
<dbReference type="AlphaFoldDB" id="A0A382GHY2"/>
<organism evidence="2">
    <name type="scientific">marine metagenome</name>
    <dbReference type="NCBI Taxonomy" id="408172"/>
    <lineage>
        <taxon>unclassified sequences</taxon>
        <taxon>metagenomes</taxon>
        <taxon>ecological metagenomes</taxon>
    </lineage>
</organism>
<accession>A0A382GHY2</accession>
<gene>
    <name evidence="2" type="ORF">METZ01_LOCUS227097</name>
</gene>
<sequence length="334" mass="38391">MYQILLSALLAISITFGDNLLDNYDGRFESNHWIGDTTYMTTPEGSVESENLYPARSLVRSLIFPGWGQIYNKSPWWKPVLFAGIEIAGISGWYQWNNKAEKLRLDYEKFADEHWSLYNWFTNTSALQTLIKNELGEEWNSDVQIIGTHHLDIVYNNQLFSSDCLYMEEESFYDDDQCLLPGIEGDPPASAYNSWIVGLLNMDSENDPDSISVIKDRDYYENIGKYDQFVAGWDGILEDYIIQFKDVGDTTEIIISSPLKNDYLNQREDSNEYLNMATYSVSAVMFNHIFSAFEAVWSSTSQSRNNETIETSAKLIYNKYADYGIGGISFSIRF</sequence>
<evidence type="ECO:0000259" key="1">
    <source>
        <dbReference type="Pfam" id="PF18935"/>
    </source>
</evidence>
<name>A0A382GHY2_9ZZZZ</name>
<protein>
    <recommendedName>
        <fullName evidence="1">DUF5683 domain-containing protein</fullName>
    </recommendedName>
</protein>